<organism evidence="10 11">
    <name type="scientific">Andreesenia angusta</name>
    <dbReference type="NCBI Taxonomy" id="39480"/>
    <lineage>
        <taxon>Bacteria</taxon>
        <taxon>Bacillati</taxon>
        <taxon>Bacillota</taxon>
        <taxon>Tissierellia</taxon>
        <taxon>Tissierellales</taxon>
        <taxon>Gottschalkiaceae</taxon>
        <taxon>Andreesenia</taxon>
    </lineage>
</organism>
<dbReference type="NCBIfam" id="NF006396">
    <property type="entry name" value="PRK08645.1"/>
    <property type="match status" value="1"/>
</dbReference>
<accession>A0A1S1V996</accession>
<keyword evidence="8" id="KW-0862">Zinc</keyword>
<feature type="domain" description="Hcy-binding" evidence="9">
    <location>
        <begin position="1"/>
        <end position="282"/>
    </location>
</feature>
<comment type="caution">
    <text evidence="10">The sequence shown here is derived from an EMBL/GenBank/DDBJ whole genome shotgun (WGS) entry which is preliminary data.</text>
</comment>
<dbReference type="EMBL" id="MKIE01000001">
    <property type="protein sequence ID" value="OHW63176.1"/>
    <property type="molecule type" value="Genomic_DNA"/>
</dbReference>
<dbReference type="GO" id="GO:0035999">
    <property type="term" value="P:tetrahydrofolate interconversion"/>
    <property type="evidence" value="ECO:0007669"/>
    <property type="project" value="UniProtKB-UniPathway"/>
</dbReference>
<feature type="binding site" evidence="8">
    <location>
        <position position="268"/>
    </location>
    <ligand>
        <name>Zn(2+)</name>
        <dbReference type="ChEBI" id="CHEBI:29105"/>
    </ligand>
</feature>
<dbReference type="Pfam" id="PF02219">
    <property type="entry name" value="MTHFR"/>
    <property type="match status" value="1"/>
</dbReference>
<dbReference type="Proteomes" id="UP000180254">
    <property type="component" value="Unassembled WGS sequence"/>
</dbReference>
<evidence type="ECO:0000256" key="3">
    <source>
        <dbReference type="ARBA" id="ARBA00022603"/>
    </source>
</evidence>
<dbReference type="PANTHER" id="PTHR11103">
    <property type="entry name" value="SLR1189 PROTEIN"/>
    <property type="match status" value="1"/>
</dbReference>
<name>A0A1S1V996_9FIRM</name>
<evidence type="ECO:0000256" key="2">
    <source>
        <dbReference type="ARBA" id="ARBA00004777"/>
    </source>
</evidence>
<dbReference type="CDD" id="cd00537">
    <property type="entry name" value="MTHFR"/>
    <property type="match status" value="1"/>
</dbReference>
<gene>
    <name evidence="10" type="primary">yitJ</name>
    <name evidence="10" type="ORF">EUAN_00400</name>
</gene>
<evidence type="ECO:0000256" key="7">
    <source>
        <dbReference type="ARBA" id="ARBA00023002"/>
    </source>
</evidence>
<keyword evidence="7" id="KW-0560">Oxidoreductase</keyword>
<keyword evidence="5 8" id="KW-0808">Transferase</keyword>
<dbReference type="UniPathway" id="UPA00193"/>
<dbReference type="Pfam" id="PF02574">
    <property type="entry name" value="S-methyl_trans"/>
    <property type="match status" value="1"/>
</dbReference>
<dbReference type="GO" id="GO:0006555">
    <property type="term" value="P:methionine metabolic process"/>
    <property type="evidence" value="ECO:0007669"/>
    <property type="project" value="InterPro"/>
</dbReference>
<evidence type="ECO:0000256" key="6">
    <source>
        <dbReference type="ARBA" id="ARBA00022827"/>
    </source>
</evidence>
<comment type="cofactor">
    <cofactor evidence="1">
        <name>FAD</name>
        <dbReference type="ChEBI" id="CHEBI:57692"/>
    </cofactor>
</comment>
<keyword evidence="11" id="KW-1185">Reference proteome</keyword>
<evidence type="ECO:0000313" key="10">
    <source>
        <dbReference type="EMBL" id="OHW63176.1"/>
    </source>
</evidence>
<proteinExistence type="predicted"/>
<evidence type="ECO:0000256" key="1">
    <source>
        <dbReference type="ARBA" id="ARBA00001974"/>
    </source>
</evidence>
<evidence type="ECO:0000256" key="5">
    <source>
        <dbReference type="ARBA" id="ARBA00022679"/>
    </source>
</evidence>
<dbReference type="GO" id="GO:0008168">
    <property type="term" value="F:methyltransferase activity"/>
    <property type="evidence" value="ECO:0007669"/>
    <property type="project" value="UniProtKB-UniRule"/>
</dbReference>
<keyword evidence="3 8" id="KW-0489">Methyltransferase</keyword>
<reference evidence="10 11" key="1">
    <citation type="submission" date="2016-09" db="EMBL/GenBank/DDBJ databases">
        <title>Genome sequence of Eubacterium angustum.</title>
        <authorList>
            <person name="Poehlein A."/>
            <person name="Daniel R."/>
        </authorList>
    </citation>
    <scope>NUCLEOTIDE SEQUENCE [LARGE SCALE GENOMIC DNA]</scope>
    <source>
        <strain evidence="10 11">DSM 1989</strain>
    </source>
</reference>
<evidence type="ECO:0000256" key="4">
    <source>
        <dbReference type="ARBA" id="ARBA00022630"/>
    </source>
</evidence>
<sequence length="593" mass="66377">MNIREYLKENTLLADGAMGTYYSELTGDKISFCEFASLEKPEVISRIHREYIEAGAKLIRTNTFSANTVTLEASRETVGRIIDEAYSIAKEAVEGKEVFIGCSIGPIHESRMGVEAVDVLEEYRYVADRFLKNGAEVFVFETFGTLEYLEEITSYIKGKNPEVFILTQFAVTMDGFTRKGISIKNLVEAVKQIDGIDMYGFNCGSGPAHLYKVLKNADVFEDPISVLPNASYPEIENGRMVYVNNPDYFADIVYNISELGAKIVGGCCGTTPEHIRSINRKLQSGLPQAEKPETSAKIVEVSEKKSVNSFKEKLEQGKFVLAVELDPPFDTDIEKLMESARVCKLEGIDLVTVADSPRAIARVDSMMVASKIMREVGIETIPHLCCRDKNLNAIKSGVLGAHIDGIRNILAITGDPILDIDKLSTKSVFNLNSYELINLISEMNHEIFKQDSMLISGALNLNVKNKDAQMGRLKRKVEKGAEIFFTQPIFEESVIEYIENMEREPNVKIMAGIMPIVSYKNALFLNNEVPGIHIPDKYVDMFRETVDKAESEAIGIDIAVDMVRRIRDKVDGLYFITPFGRIEIIQSILEKIR</sequence>
<dbReference type="Gene3D" id="3.20.20.330">
    <property type="entry name" value="Homocysteine-binding-like domain"/>
    <property type="match status" value="1"/>
</dbReference>
<dbReference type="GO" id="GO:0046872">
    <property type="term" value="F:metal ion binding"/>
    <property type="evidence" value="ECO:0007669"/>
    <property type="project" value="UniProtKB-KW"/>
</dbReference>
<comment type="pathway">
    <text evidence="2">One-carbon metabolism; tetrahydrofolate interconversion.</text>
</comment>
<protein>
    <submittedName>
        <fullName evidence="10">Bifunctional homocysteine S-methyltransferase/5,10-methylenetetrahydrofolate reductase</fullName>
    </submittedName>
</protein>
<dbReference type="RefSeq" id="WP_245674405.1">
    <property type="nucleotide sequence ID" value="NZ_MKIE01000001.1"/>
</dbReference>
<evidence type="ECO:0000256" key="8">
    <source>
        <dbReference type="PROSITE-ProRule" id="PRU00333"/>
    </source>
</evidence>
<dbReference type="STRING" id="39480.EUAN_00400"/>
<keyword evidence="6" id="KW-0274">FAD</keyword>
<dbReference type="SUPFAM" id="SSF82282">
    <property type="entry name" value="Homocysteine S-methyltransferase"/>
    <property type="match status" value="1"/>
</dbReference>
<dbReference type="InterPro" id="IPR029041">
    <property type="entry name" value="FAD-linked_oxidoreductase-like"/>
</dbReference>
<dbReference type="Gene3D" id="3.20.20.220">
    <property type="match status" value="1"/>
</dbReference>
<dbReference type="AlphaFoldDB" id="A0A1S1V996"/>
<feature type="binding site" evidence="8">
    <location>
        <position position="267"/>
    </location>
    <ligand>
        <name>Zn(2+)</name>
        <dbReference type="ChEBI" id="CHEBI:29105"/>
    </ligand>
</feature>
<keyword evidence="8" id="KW-0479">Metal-binding</keyword>
<dbReference type="PANTHER" id="PTHR11103:SF18">
    <property type="entry name" value="SLR1189 PROTEIN"/>
    <property type="match status" value="1"/>
</dbReference>
<feature type="binding site" evidence="8">
    <location>
        <position position="203"/>
    </location>
    <ligand>
        <name>Zn(2+)</name>
        <dbReference type="ChEBI" id="CHEBI:29105"/>
    </ligand>
</feature>
<dbReference type="GO" id="GO:0032259">
    <property type="term" value="P:methylation"/>
    <property type="evidence" value="ECO:0007669"/>
    <property type="project" value="UniProtKB-KW"/>
</dbReference>
<dbReference type="InterPro" id="IPR003171">
    <property type="entry name" value="Mehydrof_redctse-like"/>
</dbReference>
<dbReference type="InterPro" id="IPR036589">
    <property type="entry name" value="HCY_dom_sf"/>
</dbReference>
<evidence type="ECO:0000259" key="9">
    <source>
        <dbReference type="PROSITE" id="PS50970"/>
    </source>
</evidence>
<dbReference type="PROSITE" id="PS50970">
    <property type="entry name" value="HCY"/>
    <property type="match status" value="1"/>
</dbReference>
<dbReference type="InterPro" id="IPR003726">
    <property type="entry name" value="HCY_dom"/>
</dbReference>
<evidence type="ECO:0000313" key="11">
    <source>
        <dbReference type="Proteomes" id="UP000180254"/>
    </source>
</evidence>
<comment type="cofactor">
    <cofactor evidence="8">
        <name>Zn(2+)</name>
        <dbReference type="ChEBI" id="CHEBI:29105"/>
    </cofactor>
</comment>
<dbReference type="GO" id="GO:0004489">
    <property type="term" value="F:methylenetetrahydrofolate reductase [NAD(P)H] activity"/>
    <property type="evidence" value="ECO:0007669"/>
    <property type="project" value="InterPro"/>
</dbReference>
<dbReference type="SUPFAM" id="SSF51730">
    <property type="entry name" value="FAD-linked oxidoreductase"/>
    <property type="match status" value="1"/>
</dbReference>
<keyword evidence="4" id="KW-0285">Flavoprotein</keyword>